<feature type="binding site" evidence="14 15">
    <location>
        <position position="87"/>
    </location>
    <ligand>
        <name>[4Fe-4S] cluster</name>
        <dbReference type="ChEBI" id="CHEBI:49883"/>
        <note>4Fe-4S-S-AdoMet</note>
    </ligand>
</feature>
<dbReference type="UniPathway" id="UPA00078">
    <property type="reaction ID" value="UER00162"/>
</dbReference>
<organism evidence="17 18">
    <name type="scientific">Posidoniimonas corsicana</name>
    <dbReference type="NCBI Taxonomy" id="1938618"/>
    <lineage>
        <taxon>Bacteria</taxon>
        <taxon>Pseudomonadati</taxon>
        <taxon>Planctomycetota</taxon>
        <taxon>Planctomycetia</taxon>
        <taxon>Pirellulales</taxon>
        <taxon>Lacipirellulaceae</taxon>
        <taxon>Posidoniimonas</taxon>
    </lineage>
</organism>
<dbReference type="SMART" id="SM00876">
    <property type="entry name" value="BATS"/>
    <property type="match status" value="1"/>
</dbReference>
<keyword evidence="8 14" id="KW-0001">2Fe-2S</keyword>
<feature type="binding site" evidence="14 15">
    <location>
        <position position="286"/>
    </location>
    <ligand>
        <name>[2Fe-2S] cluster</name>
        <dbReference type="ChEBI" id="CHEBI:190135"/>
    </ligand>
</feature>
<comment type="subunit">
    <text evidence="3 14">Homodimer.</text>
</comment>
<dbReference type="SUPFAM" id="SSF102114">
    <property type="entry name" value="Radical SAM enzymes"/>
    <property type="match status" value="1"/>
</dbReference>
<dbReference type="Proteomes" id="UP000316714">
    <property type="component" value="Unassembled WGS sequence"/>
</dbReference>
<dbReference type="PANTHER" id="PTHR22976:SF2">
    <property type="entry name" value="BIOTIN SYNTHASE, MITOCHONDRIAL"/>
    <property type="match status" value="1"/>
</dbReference>
<comment type="cofactor">
    <cofactor evidence="15">
        <name>[2Fe-2S] cluster</name>
        <dbReference type="ChEBI" id="CHEBI:190135"/>
    </cofactor>
    <text evidence="15">Binds 1 [2Fe-2S] cluster. The cluster is coordinated with 3 cysteines and 1 arginine.</text>
</comment>
<evidence type="ECO:0000256" key="12">
    <source>
        <dbReference type="ARBA" id="ARBA00023014"/>
    </source>
</evidence>
<dbReference type="InterPro" id="IPR058240">
    <property type="entry name" value="rSAM_sf"/>
</dbReference>
<evidence type="ECO:0000256" key="4">
    <source>
        <dbReference type="ARBA" id="ARBA00012236"/>
    </source>
</evidence>
<keyword evidence="9 14" id="KW-0479">Metal-binding</keyword>
<feature type="binding site" evidence="14 15">
    <location>
        <position position="80"/>
    </location>
    <ligand>
        <name>[4Fe-4S] cluster</name>
        <dbReference type="ChEBI" id="CHEBI:49883"/>
        <note>4Fe-4S-S-AdoMet</note>
    </ligand>
</feature>
<dbReference type="Gene3D" id="3.20.20.70">
    <property type="entry name" value="Aldolase class I"/>
    <property type="match status" value="1"/>
</dbReference>
<comment type="pathway">
    <text evidence="1 14">Cofactor biosynthesis; biotin biosynthesis; biotin from 7,8-diaminononanoate: step 2/2.</text>
</comment>
<dbReference type="OrthoDB" id="9786826at2"/>
<comment type="catalytic activity">
    <reaction evidence="13 14">
        <text>(4R,5S)-dethiobiotin + (sulfur carrier)-SH + 2 reduced [2Fe-2S]-[ferredoxin] + 2 S-adenosyl-L-methionine = (sulfur carrier)-H + biotin + 2 5'-deoxyadenosine + 2 L-methionine + 2 oxidized [2Fe-2S]-[ferredoxin]</text>
        <dbReference type="Rhea" id="RHEA:22060"/>
        <dbReference type="Rhea" id="RHEA-COMP:10000"/>
        <dbReference type="Rhea" id="RHEA-COMP:10001"/>
        <dbReference type="Rhea" id="RHEA-COMP:14737"/>
        <dbReference type="Rhea" id="RHEA-COMP:14739"/>
        <dbReference type="ChEBI" id="CHEBI:17319"/>
        <dbReference type="ChEBI" id="CHEBI:29917"/>
        <dbReference type="ChEBI" id="CHEBI:33737"/>
        <dbReference type="ChEBI" id="CHEBI:33738"/>
        <dbReference type="ChEBI" id="CHEBI:57586"/>
        <dbReference type="ChEBI" id="CHEBI:57844"/>
        <dbReference type="ChEBI" id="CHEBI:59789"/>
        <dbReference type="ChEBI" id="CHEBI:64428"/>
        <dbReference type="ChEBI" id="CHEBI:149473"/>
        <dbReference type="EC" id="2.8.1.6"/>
    </reaction>
</comment>
<dbReference type="SFLD" id="SFLDG01278">
    <property type="entry name" value="biotin_synthase_like"/>
    <property type="match status" value="1"/>
</dbReference>
<evidence type="ECO:0000256" key="5">
    <source>
        <dbReference type="ARBA" id="ARBA00022485"/>
    </source>
</evidence>
<dbReference type="AlphaFoldDB" id="A0A5C5UU81"/>
<dbReference type="Pfam" id="PF04055">
    <property type="entry name" value="Radical_SAM"/>
    <property type="match status" value="1"/>
</dbReference>
<dbReference type="InterPro" id="IPR002684">
    <property type="entry name" value="Biotin_synth/BioAB"/>
</dbReference>
<keyword evidence="18" id="KW-1185">Reference proteome</keyword>
<protein>
    <recommendedName>
        <fullName evidence="4 14">Biotin synthase</fullName>
        <ecNumber evidence="4 14">2.8.1.6</ecNumber>
    </recommendedName>
</protein>
<evidence type="ECO:0000313" key="18">
    <source>
        <dbReference type="Proteomes" id="UP000316714"/>
    </source>
</evidence>
<dbReference type="Pfam" id="PF06968">
    <property type="entry name" value="BATS"/>
    <property type="match status" value="1"/>
</dbReference>
<dbReference type="InterPro" id="IPR013785">
    <property type="entry name" value="Aldolase_TIM"/>
</dbReference>
<keyword evidence="10 14" id="KW-0093">Biotin biosynthesis</keyword>
<dbReference type="GO" id="GO:0051539">
    <property type="term" value="F:4 iron, 4 sulfur cluster binding"/>
    <property type="evidence" value="ECO:0007669"/>
    <property type="project" value="UniProtKB-KW"/>
</dbReference>
<dbReference type="PIRSF" id="PIRSF001619">
    <property type="entry name" value="Biotin_synth"/>
    <property type="match status" value="1"/>
</dbReference>
<sequence length="345" mass="38122">MSETLDCPTANAAPTASRWQALADQVLAGEPLTAEQAGEVLACPDSELLNLLDAAYRVRRHYFANQVQLYLLMNAKSGLCPEDCGYCSQSKDSQAEIPKYNILSRDKLMDGARVAKERDARTYCIVISARGPNEREMKAVETIVPEIKEKYGLHICACLGLLTDDQAQRLKACGVDRVNHNLNTGQGHYEKICTTHTFADRVDTLKAVRSAGMEMCSGGIVGMGESNEDLVSMAIELRELGVHSIPVNFLIPIEGVDMPHQEHVTPQYCLKTLAMFRLVCPDREIRIAGGREMHLRSLQPLGLYAANSMFVGDYLTTMGQPPEEDYQMIRDLGFEIVSESEASVC</sequence>
<evidence type="ECO:0000256" key="10">
    <source>
        <dbReference type="ARBA" id="ARBA00022756"/>
    </source>
</evidence>
<comment type="cofactor">
    <cofactor evidence="14 15">
        <name>[4Fe-4S] cluster</name>
        <dbReference type="ChEBI" id="CHEBI:49883"/>
    </cofactor>
    <text evidence="14 15">Binds 1 [4Fe-4S] cluster. The cluster is coordinated with 3 cysteines and an exchangeable S-adenosyl-L-methionine.</text>
</comment>
<feature type="binding site" evidence="14 15">
    <location>
        <position position="84"/>
    </location>
    <ligand>
        <name>[4Fe-4S] cluster</name>
        <dbReference type="ChEBI" id="CHEBI:49883"/>
        <note>4Fe-4S-S-AdoMet</note>
    </ligand>
</feature>
<dbReference type="GO" id="GO:0005506">
    <property type="term" value="F:iron ion binding"/>
    <property type="evidence" value="ECO:0007669"/>
    <property type="project" value="UniProtKB-UniRule"/>
</dbReference>
<dbReference type="InterPro" id="IPR007197">
    <property type="entry name" value="rSAM"/>
</dbReference>
<evidence type="ECO:0000256" key="2">
    <source>
        <dbReference type="ARBA" id="ARBA00010765"/>
    </source>
</evidence>
<evidence type="ECO:0000256" key="6">
    <source>
        <dbReference type="ARBA" id="ARBA00022679"/>
    </source>
</evidence>
<accession>A0A5C5UU81</accession>
<dbReference type="RefSeq" id="WP_146568995.1">
    <property type="nucleotide sequence ID" value="NZ_SIHJ01000008.1"/>
</dbReference>
<feature type="binding site" evidence="14 15">
    <location>
        <position position="156"/>
    </location>
    <ligand>
        <name>[2Fe-2S] cluster</name>
        <dbReference type="ChEBI" id="CHEBI:190135"/>
    </ligand>
</feature>
<evidence type="ECO:0000256" key="13">
    <source>
        <dbReference type="ARBA" id="ARBA00051157"/>
    </source>
</evidence>
<evidence type="ECO:0000256" key="15">
    <source>
        <dbReference type="PIRSR" id="PIRSR001619-1"/>
    </source>
</evidence>
<feature type="binding site" evidence="14 15">
    <location>
        <position position="124"/>
    </location>
    <ligand>
        <name>[2Fe-2S] cluster</name>
        <dbReference type="ChEBI" id="CHEBI:190135"/>
    </ligand>
</feature>
<dbReference type="SFLD" id="SFLDG01060">
    <property type="entry name" value="BATS_domain_containing"/>
    <property type="match status" value="1"/>
</dbReference>
<dbReference type="CDD" id="cd01335">
    <property type="entry name" value="Radical_SAM"/>
    <property type="match status" value="1"/>
</dbReference>
<keyword evidence="11 14" id="KW-0408">Iron</keyword>
<dbReference type="HAMAP" id="MF_01694">
    <property type="entry name" value="BioB"/>
    <property type="match status" value="1"/>
</dbReference>
<dbReference type="InterPro" id="IPR010722">
    <property type="entry name" value="BATS_dom"/>
</dbReference>
<reference evidence="17 18" key="1">
    <citation type="submission" date="2019-02" db="EMBL/GenBank/DDBJ databases">
        <title>Deep-cultivation of Planctomycetes and their phenomic and genomic characterization uncovers novel biology.</title>
        <authorList>
            <person name="Wiegand S."/>
            <person name="Jogler M."/>
            <person name="Boedeker C."/>
            <person name="Pinto D."/>
            <person name="Vollmers J."/>
            <person name="Rivas-Marin E."/>
            <person name="Kohn T."/>
            <person name="Peeters S.H."/>
            <person name="Heuer A."/>
            <person name="Rast P."/>
            <person name="Oberbeckmann S."/>
            <person name="Bunk B."/>
            <person name="Jeske O."/>
            <person name="Meyerdierks A."/>
            <person name="Storesund J.E."/>
            <person name="Kallscheuer N."/>
            <person name="Luecker S."/>
            <person name="Lage O.M."/>
            <person name="Pohl T."/>
            <person name="Merkel B.J."/>
            <person name="Hornburger P."/>
            <person name="Mueller R.-W."/>
            <person name="Bruemmer F."/>
            <person name="Labrenz M."/>
            <person name="Spormann A.M."/>
            <person name="Op Den Camp H."/>
            <person name="Overmann J."/>
            <person name="Amann R."/>
            <person name="Jetten M.S.M."/>
            <person name="Mascher T."/>
            <person name="Medema M.H."/>
            <person name="Devos D.P."/>
            <person name="Kaster A.-K."/>
            <person name="Ovreas L."/>
            <person name="Rohde M."/>
            <person name="Galperin M.Y."/>
            <person name="Jogler C."/>
        </authorList>
    </citation>
    <scope>NUCLEOTIDE SEQUENCE [LARGE SCALE GENOMIC DNA]</scope>
    <source>
        <strain evidence="17 18">KOR34</strain>
    </source>
</reference>
<name>A0A5C5UU81_9BACT</name>
<comment type="function">
    <text evidence="14">Catalyzes the conversion of dethiobiotin (DTB) to biotin by the insertion of a sulfur atom into dethiobiotin via a radical-based mechanism.</text>
</comment>
<keyword evidence="6 14" id="KW-0808">Transferase</keyword>
<dbReference type="PANTHER" id="PTHR22976">
    <property type="entry name" value="BIOTIN SYNTHASE"/>
    <property type="match status" value="1"/>
</dbReference>
<evidence type="ECO:0000256" key="11">
    <source>
        <dbReference type="ARBA" id="ARBA00023004"/>
    </source>
</evidence>
<dbReference type="FunFam" id="3.20.20.70:FF:000026">
    <property type="entry name" value="Biotin synthase"/>
    <property type="match status" value="1"/>
</dbReference>
<feature type="binding site" evidence="14 15">
    <location>
        <position position="216"/>
    </location>
    <ligand>
        <name>[2Fe-2S] cluster</name>
        <dbReference type="ChEBI" id="CHEBI:190135"/>
    </ligand>
</feature>
<dbReference type="GO" id="GO:0009102">
    <property type="term" value="P:biotin biosynthetic process"/>
    <property type="evidence" value="ECO:0007669"/>
    <property type="project" value="UniProtKB-UniRule"/>
</dbReference>
<dbReference type="NCBIfam" id="TIGR00433">
    <property type="entry name" value="bioB"/>
    <property type="match status" value="1"/>
</dbReference>
<gene>
    <name evidence="14 17" type="primary">bioB</name>
    <name evidence="17" type="ORF">KOR34_51910</name>
</gene>
<proteinExistence type="inferred from homology"/>
<evidence type="ECO:0000256" key="3">
    <source>
        <dbReference type="ARBA" id="ARBA00011738"/>
    </source>
</evidence>
<dbReference type="SFLD" id="SFLDS00029">
    <property type="entry name" value="Radical_SAM"/>
    <property type="match status" value="1"/>
</dbReference>
<evidence type="ECO:0000256" key="8">
    <source>
        <dbReference type="ARBA" id="ARBA00022714"/>
    </source>
</evidence>
<dbReference type="SMART" id="SM00729">
    <property type="entry name" value="Elp3"/>
    <property type="match status" value="1"/>
</dbReference>
<dbReference type="GO" id="GO:0004076">
    <property type="term" value="F:biotin synthase activity"/>
    <property type="evidence" value="ECO:0007669"/>
    <property type="project" value="UniProtKB-UniRule"/>
</dbReference>
<dbReference type="EC" id="2.8.1.6" evidence="4 14"/>
<evidence type="ECO:0000313" key="17">
    <source>
        <dbReference type="EMBL" id="TWT29379.1"/>
    </source>
</evidence>
<dbReference type="InterPro" id="IPR006638">
    <property type="entry name" value="Elp3/MiaA/NifB-like_rSAM"/>
</dbReference>
<dbReference type="EMBL" id="SIHJ01000008">
    <property type="protein sequence ID" value="TWT29379.1"/>
    <property type="molecule type" value="Genomic_DNA"/>
</dbReference>
<keyword evidence="7 14" id="KW-0949">S-adenosyl-L-methionine</keyword>
<feature type="domain" description="Radical SAM core" evidence="16">
    <location>
        <begin position="63"/>
        <end position="288"/>
    </location>
</feature>
<dbReference type="PROSITE" id="PS51918">
    <property type="entry name" value="RADICAL_SAM"/>
    <property type="match status" value="1"/>
</dbReference>
<comment type="similarity">
    <text evidence="2 14">Belongs to the radical SAM superfamily. Biotin synthase family.</text>
</comment>
<evidence type="ECO:0000256" key="7">
    <source>
        <dbReference type="ARBA" id="ARBA00022691"/>
    </source>
</evidence>
<keyword evidence="12 14" id="KW-0411">Iron-sulfur</keyword>
<evidence type="ECO:0000256" key="1">
    <source>
        <dbReference type="ARBA" id="ARBA00004942"/>
    </source>
</evidence>
<dbReference type="InterPro" id="IPR024177">
    <property type="entry name" value="Biotin_synthase"/>
</dbReference>
<comment type="caution">
    <text evidence="17">The sequence shown here is derived from an EMBL/GenBank/DDBJ whole genome shotgun (WGS) entry which is preliminary data.</text>
</comment>
<evidence type="ECO:0000259" key="16">
    <source>
        <dbReference type="PROSITE" id="PS51918"/>
    </source>
</evidence>
<keyword evidence="5 14" id="KW-0004">4Fe-4S</keyword>
<evidence type="ECO:0000256" key="9">
    <source>
        <dbReference type="ARBA" id="ARBA00022723"/>
    </source>
</evidence>
<comment type="cofactor">
    <cofactor evidence="14">
        <name>[2Fe-2S] cluster</name>
        <dbReference type="ChEBI" id="CHEBI:190135"/>
    </cofactor>
    <text evidence="14">Binds 1 [2Fe-2S] cluster. The cluster is coordinated with 3 cysteines and 1 arginine.</text>
</comment>
<dbReference type="GO" id="GO:0051537">
    <property type="term" value="F:2 iron, 2 sulfur cluster binding"/>
    <property type="evidence" value="ECO:0007669"/>
    <property type="project" value="UniProtKB-KW"/>
</dbReference>
<evidence type="ECO:0000256" key="14">
    <source>
        <dbReference type="HAMAP-Rule" id="MF_01694"/>
    </source>
</evidence>